<dbReference type="OrthoDB" id="1327430at2"/>
<sequence length="543" mass="61937">MNLKNENYIAFTGDTGDFELLQNDYKLSESALRFPNVNSILIPKKAQYNLRKYVSKAMLKAVDPNIDTAVEKCLVFLSNLASTYYTDSKWKPLNSVLLHEQSRNTDNTFIYTKIIEVLTAGTSKGAFIEVDGSYQAGVQSKKFRLTEIYLKAGLVEHFINDTGIIRTRNKMYYKQWCEAMQNPICSNLIAMYPKIDLPTSEELLIIGKQLVKDGRCTKKGKILTMRNKHVNEYWIDADNRSFVEDNIKLFEFLTSRGFMIPSAGDMYSGGRVVDSFTLMPAWIREQITVDGKKLVECDYSALHPNIAIKLYNGSLTYLTHVLVAEKTGIDLKKVKVGHLSFFNMKWDDMRKSPLFDFYFKNEADMLTRIYHDKNEHGHKITSQKMFGVEVSVMSDVITDLSAKGISVLYVYDALLCEGKDNALVVETMNRIILEYGVKTNVKVDALTLQTDANLVEMIPETLAVELPKYALDEIVSLYEILPLLSFDVEDILKIISDIDNSNIEMAELVNYFNKQNTQQKYNDYDGVQITALTILKLKNLTEP</sequence>
<accession>A0A502DVW0</accession>
<dbReference type="EMBL" id="RCZH01000035">
    <property type="protein sequence ID" value="TPG29648.1"/>
    <property type="molecule type" value="Genomic_DNA"/>
</dbReference>
<evidence type="ECO:0000313" key="2">
    <source>
        <dbReference type="Proteomes" id="UP000319700"/>
    </source>
</evidence>
<dbReference type="RefSeq" id="WP_140512087.1">
    <property type="nucleotide sequence ID" value="NZ_RCZH01000035.1"/>
</dbReference>
<evidence type="ECO:0000313" key="1">
    <source>
        <dbReference type="EMBL" id="TPG29648.1"/>
    </source>
</evidence>
<gene>
    <name evidence="1" type="ORF">EAH81_27485</name>
</gene>
<keyword evidence="2" id="KW-1185">Reference proteome</keyword>
<comment type="caution">
    <text evidence="1">The sequence shown here is derived from an EMBL/GenBank/DDBJ whole genome shotgun (WGS) entry which is preliminary data.</text>
</comment>
<dbReference type="AlphaFoldDB" id="A0A502DVW0"/>
<organism evidence="1 2">
    <name type="scientific">Flavobacterium pectinovorum</name>
    <dbReference type="NCBI Taxonomy" id="29533"/>
    <lineage>
        <taxon>Bacteria</taxon>
        <taxon>Pseudomonadati</taxon>
        <taxon>Bacteroidota</taxon>
        <taxon>Flavobacteriia</taxon>
        <taxon>Flavobacteriales</taxon>
        <taxon>Flavobacteriaceae</taxon>
        <taxon>Flavobacterium</taxon>
    </lineage>
</organism>
<name>A0A502DVW0_9FLAO</name>
<dbReference type="Proteomes" id="UP000319700">
    <property type="component" value="Unassembled WGS sequence"/>
</dbReference>
<protein>
    <submittedName>
        <fullName evidence="1">Uncharacterized protein</fullName>
    </submittedName>
</protein>
<proteinExistence type="predicted"/>
<reference evidence="1 2" key="1">
    <citation type="journal article" date="2019" name="Environ. Microbiol.">
        <title>Species interactions and distinct microbial communities in high Arctic permafrost affected cryosols are associated with the CH4 and CO2 gas fluxes.</title>
        <authorList>
            <person name="Altshuler I."/>
            <person name="Hamel J."/>
            <person name="Turney S."/>
            <person name="Magnuson E."/>
            <person name="Levesque R."/>
            <person name="Greer C."/>
            <person name="Whyte L.G."/>
        </authorList>
    </citation>
    <scope>NUCLEOTIDE SEQUENCE [LARGE SCALE GENOMIC DNA]</scope>
    <source>
        <strain evidence="1 2">42</strain>
    </source>
</reference>